<dbReference type="Proteomes" id="UP000580250">
    <property type="component" value="Unassembled WGS sequence"/>
</dbReference>
<gene>
    <name evidence="1" type="ORF">MENT_LOCUS7266</name>
</gene>
<comment type="caution">
    <text evidence="1">The sequence shown here is derived from an EMBL/GenBank/DDBJ whole genome shotgun (WGS) entry which is preliminary data.</text>
</comment>
<proteinExistence type="predicted"/>
<protein>
    <submittedName>
        <fullName evidence="1">Uncharacterized protein</fullName>
    </submittedName>
</protein>
<dbReference type="AlphaFoldDB" id="A0A6V7U1W1"/>
<dbReference type="EMBL" id="CAJEWN010000029">
    <property type="protein sequence ID" value="CAD2142512.1"/>
    <property type="molecule type" value="Genomic_DNA"/>
</dbReference>
<evidence type="ECO:0000313" key="1">
    <source>
        <dbReference type="EMBL" id="CAD2142512.1"/>
    </source>
</evidence>
<name>A0A6V7U1W1_MELEN</name>
<sequence length="124" mass="14482">MVIGETCEDLIKNWVILIGLWLHLMDYMTIQVAQSTTTNNCLIIEEKWRELMPKRGTLIETNIFEKYKKLENKIEENGENIKLDKFINLVNQTSPKQVGNLEGEKTQILMLNYSEHLNGQKVFP</sequence>
<dbReference type="OrthoDB" id="5887473at2759"/>
<evidence type="ECO:0000313" key="2">
    <source>
        <dbReference type="Proteomes" id="UP000580250"/>
    </source>
</evidence>
<accession>A0A6V7U1W1</accession>
<reference evidence="1 2" key="1">
    <citation type="submission" date="2020-08" db="EMBL/GenBank/DDBJ databases">
        <authorList>
            <person name="Koutsovoulos G."/>
            <person name="Danchin GJ E."/>
        </authorList>
    </citation>
    <scope>NUCLEOTIDE SEQUENCE [LARGE SCALE GENOMIC DNA]</scope>
</reference>
<organism evidence="1 2">
    <name type="scientific">Meloidogyne enterolobii</name>
    <name type="common">Root-knot nematode worm</name>
    <name type="synonym">Meloidogyne mayaguensis</name>
    <dbReference type="NCBI Taxonomy" id="390850"/>
    <lineage>
        <taxon>Eukaryota</taxon>
        <taxon>Metazoa</taxon>
        <taxon>Ecdysozoa</taxon>
        <taxon>Nematoda</taxon>
        <taxon>Chromadorea</taxon>
        <taxon>Rhabditida</taxon>
        <taxon>Tylenchina</taxon>
        <taxon>Tylenchomorpha</taxon>
        <taxon>Tylenchoidea</taxon>
        <taxon>Meloidogynidae</taxon>
        <taxon>Meloidogyninae</taxon>
        <taxon>Meloidogyne</taxon>
    </lineage>
</organism>